<evidence type="ECO:0000313" key="1">
    <source>
        <dbReference type="EMBL" id="BBO33177.1"/>
    </source>
</evidence>
<proteinExistence type="predicted"/>
<evidence type="ECO:0000313" key="2">
    <source>
        <dbReference type="Proteomes" id="UP000326837"/>
    </source>
</evidence>
<organism evidence="1 2">
    <name type="scientific">Lacipirellula parvula</name>
    <dbReference type="NCBI Taxonomy" id="2650471"/>
    <lineage>
        <taxon>Bacteria</taxon>
        <taxon>Pseudomonadati</taxon>
        <taxon>Planctomycetota</taxon>
        <taxon>Planctomycetia</taxon>
        <taxon>Pirellulales</taxon>
        <taxon>Lacipirellulaceae</taxon>
        <taxon>Lacipirellula</taxon>
    </lineage>
</organism>
<accession>A0A5K7XB04</accession>
<sequence>MSSLEYNASLTPLERVSLQMQYRPVSEGAPTGSALPLRDEVIEGIQQKKRFTGQAREYRLAVLASLVNDHHNLAHEALQNYLDNVYFAGEALEEAKRLLSGRRKWGRWLEANFPKSGETSRVYRRVYREWNDPRFVEARASDAPPRTLNAVLRVLRGQPIERHFEQDELDADQINRKQV</sequence>
<dbReference type="Proteomes" id="UP000326837">
    <property type="component" value="Chromosome"/>
</dbReference>
<dbReference type="KEGG" id="lpav:PLANPX_2789"/>
<dbReference type="EMBL" id="AP021861">
    <property type="protein sequence ID" value="BBO33177.1"/>
    <property type="molecule type" value="Genomic_DNA"/>
</dbReference>
<reference evidence="2" key="1">
    <citation type="submission" date="2019-10" db="EMBL/GenBank/DDBJ databases">
        <title>Lacipirellula parvula gen. nov., sp. nov., representing a lineage of planctomycetes widespread in freshwater anoxic habitats, and description of the family Lacipirellulaceae.</title>
        <authorList>
            <person name="Dedysh S.N."/>
            <person name="Kulichevskaya I.S."/>
            <person name="Beletsky A.V."/>
            <person name="Rakitin A.L."/>
            <person name="Mardanov A.V."/>
            <person name="Ivanova A.A."/>
            <person name="Saltykova V.X."/>
            <person name="Rijpstra W.I.C."/>
            <person name="Sinninghe Damste J.S."/>
            <person name="Ravin N.V."/>
        </authorList>
    </citation>
    <scope>NUCLEOTIDE SEQUENCE [LARGE SCALE GENOMIC DNA]</scope>
    <source>
        <strain evidence="2">PX69</strain>
    </source>
</reference>
<protein>
    <submittedName>
        <fullName evidence="1">Uncharacterized protein</fullName>
    </submittedName>
</protein>
<name>A0A5K7XB04_9BACT</name>
<gene>
    <name evidence="1" type="ORF">PLANPX_2789</name>
</gene>
<dbReference type="AlphaFoldDB" id="A0A5K7XB04"/>
<keyword evidence="2" id="KW-1185">Reference proteome</keyword>